<feature type="region of interest" description="Disordered" evidence="1">
    <location>
        <begin position="763"/>
        <end position="802"/>
    </location>
</feature>
<organism evidence="3 4">
    <name type="scientific">Endocarpon pusillum</name>
    <dbReference type="NCBI Taxonomy" id="364733"/>
    <lineage>
        <taxon>Eukaryota</taxon>
        <taxon>Fungi</taxon>
        <taxon>Dikarya</taxon>
        <taxon>Ascomycota</taxon>
        <taxon>Pezizomycotina</taxon>
        <taxon>Eurotiomycetes</taxon>
        <taxon>Chaetothyriomycetidae</taxon>
        <taxon>Verrucariales</taxon>
        <taxon>Verrucariaceae</taxon>
        <taxon>Endocarpon</taxon>
    </lineage>
</organism>
<feature type="signal peptide" evidence="2">
    <location>
        <begin position="1"/>
        <end position="19"/>
    </location>
</feature>
<dbReference type="Proteomes" id="UP000606974">
    <property type="component" value="Unassembled WGS sequence"/>
</dbReference>
<evidence type="ECO:0000256" key="2">
    <source>
        <dbReference type="SAM" id="SignalP"/>
    </source>
</evidence>
<proteinExistence type="predicted"/>
<protein>
    <submittedName>
        <fullName evidence="3">Uncharacterized protein</fullName>
    </submittedName>
</protein>
<accession>A0A8H7AK17</accession>
<sequence>MLLCRFFIASVLSWPAVSALLAPTQYANSTSAVQESTITSSASFDASSCSVDCTFTYPSRSASYWSKFVSVATVATVVVVINDSNNTTNTVTSYVESLLINGTAPTNSLPPRTDTNEAGTVTYQVQLLNGTYAAFAYPTVYYEVESAYEFNGTLPYSSGGRTTCISYDRTSLPLPTDTGPRPTGTVDPEDRFGSLYMMERLYFPDDWPTDELFTEVRQSCKGATIEGYPGAAAEVTYLTVTSTAHVSDPIATVPSTLSPQPTTLIYSQERPNPTTKTPSTVPADIDEVRVTVPSSPSARNPTLDPTLVTGVAPGTTSSPKVAPHLPSSTLVVESKGLTETDQQSAPKASAASVPTITPIGQIYPAGSVFTSGYIYETQTLVPGGPAISVLGNLISLPSEAASQTSNVPVAVVITHTDSPASSADTQSRTATVGVDTYILNGLGGSTVVIIMSPTSQVAAPGYVLGTQTLMPGGPPITVSGTKISLADGETLLVVHTGSGAQMETSGIAGFIQSNLSGSKAATTTETGLSSSAYAYVIGTQTLVPGGPVITVSGTQISLAPSGTQVIVGTDGRMETKTIAISGYIVSSLGGSALATNSGLNPSDHSTAQSSAYAYIIGTQTLVPGGPAITVSGTQVSLAPSGTEVIVGTGGQMETKIIAISGYIMSSLGGSALATTDSSLNPSDHSTAQSFIVSTAQGSAYAYIIGTQTLVPGGPAITVSGTQVSLAPSGTEVIVGTGGQMETKTMAISGYIVSSLGGSALATGSGLDPSDHSTAQSSIASTAQRSVTSTTSPSVNTALSGESSIPSSNILASTGATHPTEQVGFKALLLWAAVWCIWTFYHL</sequence>
<reference evidence="3" key="1">
    <citation type="submission" date="2020-02" db="EMBL/GenBank/DDBJ databases">
        <authorList>
            <person name="Palmer J.M."/>
        </authorList>
    </citation>
    <scope>NUCLEOTIDE SEQUENCE</scope>
    <source>
        <strain evidence="3">EPUS1.4</strain>
        <tissue evidence="3">Thallus</tissue>
    </source>
</reference>
<dbReference type="EMBL" id="JAACFV010000055">
    <property type="protein sequence ID" value="KAF7508387.1"/>
    <property type="molecule type" value="Genomic_DNA"/>
</dbReference>
<evidence type="ECO:0000313" key="4">
    <source>
        <dbReference type="Proteomes" id="UP000606974"/>
    </source>
</evidence>
<name>A0A8H7AK17_9EURO</name>
<keyword evidence="4" id="KW-1185">Reference proteome</keyword>
<evidence type="ECO:0000313" key="3">
    <source>
        <dbReference type="EMBL" id="KAF7508387.1"/>
    </source>
</evidence>
<evidence type="ECO:0000256" key="1">
    <source>
        <dbReference type="SAM" id="MobiDB-lite"/>
    </source>
</evidence>
<feature type="compositionally biased region" description="Low complexity" evidence="1">
    <location>
        <begin position="763"/>
        <end position="796"/>
    </location>
</feature>
<dbReference type="OrthoDB" id="3944128at2759"/>
<keyword evidence="2" id="KW-0732">Signal</keyword>
<gene>
    <name evidence="3" type="ORF">GJ744_009378</name>
</gene>
<dbReference type="AlphaFoldDB" id="A0A8H7AK17"/>
<feature type="region of interest" description="Disordered" evidence="1">
    <location>
        <begin position="292"/>
        <end position="326"/>
    </location>
</feature>
<feature type="chain" id="PRO_5034662087" evidence="2">
    <location>
        <begin position="20"/>
        <end position="842"/>
    </location>
</feature>
<comment type="caution">
    <text evidence="3">The sequence shown here is derived from an EMBL/GenBank/DDBJ whole genome shotgun (WGS) entry which is preliminary data.</text>
</comment>